<organism evidence="8">
    <name type="scientific">Babesia bovis</name>
    <dbReference type="NCBI Taxonomy" id="5865"/>
    <lineage>
        <taxon>Eukaryota</taxon>
        <taxon>Sar</taxon>
        <taxon>Alveolata</taxon>
        <taxon>Apicomplexa</taxon>
        <taxon>Aconoidasida</taxon>
        <taxon>Piroplasmida</taxon>
        <taxon>Babesiidae</taxon>
        <taxon>Babesia</taxon>
    </lineage>
</organism>
<keyword evidence="5" id="KW-1015">Disulfide bond</keyword>
<dbReference type="CDD" id="cd03419">
    <property type="entry name" value="GRX_GRXh_1_2_like"/>
    <property type="match status" value="1"/>
</dbReference>
<keyword evidence="6" id="KW-0676">Redox-active center</keyword>
<dbReference type="EMBL" id="AK440775">
    <property type="protein sequence ID" value="BAN64569.1"/>
    <property type="molecule type" value="mRNA"/>
</dbReference>
<dbReference type="PRINTS" id="PR00160">
    <property type="entry name" value="GLUTAREDOXIN"/>
</dbReference>
<evidence type="ECO:0000256" key="1">
    <source>
        <dbReference type="ARBA" id="ARBA00007787"/>
    </source>
</evidence>
<dbReference type="NCBIfam" id="TIGR02180">
    <property type="entry name" value="GRX_euk"/>
    <property type="match status" value="1"/>
</dbReference>
<dbReference type="AlphaFoldDB" id="S6BEP1"/>
<evidence type="ECO:0000313" key="8">
    <source>
        <dbReference type="EMBL" id="BAN64569.1"/>
    </source>
</evidence>
<dbReference type="GO" id="GO:0015038">
    <property type="term" value="F:glutathione disulfide oxidoreductase activity"/>
    <property type="evidence" value="ECO:0007669"/>
    <property type="project" value="TreeGrafter"/>
</dbReference>
<comment type="similarity">
    <text evidence="1">Belongs to the glutaredoxin family.</text>
</comment>
<evidence type="ECO:0000256" key="6">
    <source>
        <dbReference type="ARBA" id="ARBA00023284"/>
    </source>
</evidence>
<dbReference type="Pfam" id="PF00462">
    <property type="entry name" value="Glutaredoxin"/>
    <property type="match status" value="1"/>
</dbReference>
<gene>
    <name evidence="8" type="primary">BBOV_IV004320</name>
</gene>
<dbReference type="SUPFAM" id="SSF52833">
    <property type="entry name" value="Thioredoxin-like"/>
    <property type="match status" value="1"/>
</dbReference>
<name>S6BEP1_BABBO</name>
<dbReference type="InterPro" id="IPR047185">
    <property type="entry name" value="GLRX1"/>
</dbReference>
<dbReference type="PROSITE" id="PS00195">
    <property type="entry name" value="GLUTAREDOXIN_1"/>
    <property type="match status" value="1"/>
</dbReference>
<evidence type="ECO:0000256" key="5">
    <source>
        <dbReference type="ARBA" id="ARBA00023157"/>
    </source>
</evidence>
<reference evidence="8" key="1">
    <citation type="journal article" date="2014" name="BMC Genomics">
        <title>The Babesia bovis gene and promoter model: an update from full-length EST analysis.</title>
        <authorList>
            <person name="Yamagishi J."/>
            <person name="Wakaguri H."/>
            <person name="Yokoyama N."/>
            <person name="Yamashita R."/>
            <person name="Suzuki Y."/>
            <person name="Xuan X."/>
            <person name="Igarashi I."/>
        </authorList>
    </citation>
    <scope>NUCLEOTIDE SEQUENCE</scope>
    <source>
        <strain evidence="8">Texas</strain>
    </source>
</reference>
<keyword evidence="4" id="KW-0249">Electron transport</keyword>
<sequence>MRGSDISHWVNGSINKSKVVVFSKTTCPYCIKANGILNSVAPKQLTINQLDDNPDRAEIMEYFRETTGAATVPRVFIGGKFFGDCSKTVAANESGELKKVLEEAGCQ</sequence>
<dbReference type="Gene3D" id="3.40.30.10">
    <property type="entry name" value="Glutaredoxin"/>
    <property type="match status" value="1"/>
</dbReference>
<evidence type="ECO:0000256" key="2">
    <source>
        <dbReference type="ARBA" id="ARBA00013662"/>
    </source>
</evidence>
<protein>
    <recommendedName>
        <fullName evidence="2">Glutaredoxin-1</fullName>
    </recommendedName>
</protein>
<dbReference type="InterPro" id="IPR036249">
    <property type="entry name" value="Thioredoxin-like_sf"/>
</dbReference>
<feature type="domain" description="Glutaredoxin" evidence="7">
    <location>
        <begin position="19"/>
        <end position="81"/>
    </location>
</feature>
<accession>S6BEP1</accession>
<dbReference type="InterPro" id="IPR014025">
    <property type="entry name" value="Glutaredoxin_subgr"/>
</dbReference>
<dbReference type="PANTHER" id="PTHR46185:SF1">
    <property type="entry name" value="GLUTAREDOXIN-1"/>
    <property type="match status" value="1"/>
</dbReference>
<keyword evidence="3" id="KW-0813">Transport</keyword>
<dbReference type="PROSITE" id="PS51354">
    <property type="entry name" value="GLUTAREDOXIN_2"/>
    <property type="match status" value="1"/>
</dbReference>
<proteinExistence type="evidence at transcript level"/>
<evidence type="ECO:0000256" key="4">
    <source>
        <dbReference type="ARBA" id="ARBA00022982"/>
    </source>
</evidence>
<dbReference type="GO" id="GO:0005739">
    <property type="term" value="C:mitochondrion"/>
    <property type="evidence" value="ECO:0007669"/>
    <property type="project" value="TreeGrafter"/>
</dbReference>
<dbReference type="InterPro" id="IPR011899">
    <property type="entry name" value="Glutaredoxin_euk/vir"/>
</dbReference>
<dbReference type="PANTHER" id="PTHR46185">
    <property type="entry name" value="GLUTAREDOXIN-1"/>
    <property type="match status" value="1"/>
</dbReference>
<evidence type="ECO:0000256" key="3">
    <source>
        <dbReference type="ARBA" id="ARBA00022448"/>
    </source>
</evidence>
<evidence type="ECO:0000259" key="7">
    <source>
        <dbReference type="Pfam" id="PF00462"/>
    </source>
</evidence>
<dbReference type="InterPro" id="IPR011767">
    <property type="entry name" value="GLR_AS"/>
</dbReference>
<dbReference type="InterPro" id="IPR002109">
    <property type="entry name" value="Glutaredoxin"/>
</dbReference>
<dbReference type="VEuPathDB" id="PiroplasmaDB:BBOV_IV004320"/>